<evidence type="ECO:0000313" key="2">
    <source>
        <dbReference type="EMBL" id="CEJ08877.1"/>
    </source>
</evidence>
<dbReference type="Proteomes" id="UP001071230">
    <property type="component" value="Unassembled WGS sequence"/>
</dbReference>
<dbReference type="Proteomes" id="UP000836597">
    <property type="component" value="Chromosome"/>
</dbReference>
<dbReference type="KEGG" id="aacx:DEACI_2113"/>
<evidence type="ECO:0000313" key="1">
    <source>
        <dbReference type="EMBL" id="CAA7601446.1"/>
    </source>
</evidence>
<sequence>MYNGHPVLFGFTVFSELESAVVAQTGLLPMPAPDSRELGGHAVNAIGYDPAKQLVLVLNQWGADWGIKLPPEFKGYFWMPYEYYSRYCMDAYVGFPDSKNQK</sequence>
<dbReference type="SUPFAM" id="SSF54001">
    <property type="entry name" value="Cysteine proteinases"/>
    <property type="match status" value="1"/>
</dbReference>
<dbReference type="Gene3D" id="3.90.70.10">
    <property type="entry name" value="Cysteine proteinases"/>
    <property type="match status" value="1"/>
</dbReference>
<dbReference type="AlphaFoldDB" id="A0A8S0XBN8"/>
<proteinExistence type="predicted"/>
<evidence type="ECO:0000313" key="3">
    <source>
        <dbReference type="Proteomes" id="UP001071230"/>
    </source>
</evidence>
<reference evidence="1" key="2">
    <citation type="submission" date="2020-01" db="EMBL/GenBank/DDBJ databases">
        <authorList>
            <person name="Hornung B."/>
        </authorList>
    </citation>
    <scope>NUCLEOTIDE SEQUENCE</scope>
    <source>
        <strain evidence="1">PacBioINE</strain>
    </source>
</reference>
<dbReference type="InterPro" id="IPR038765">
    <property type="entry name" value="Papain-like_cys_pep_sf"/>
</dbReference>
<reference evidence="2" key="1">
    <citation type="submission" date="2014-11" db="EMBL/GenBank/DDBJ databases">
        <authorList>
            <person name="Hornung B.V."/>
        </authorList>
    </citation>
    <scope>NUCLEOTIDE SEQUENCE</scope>
    <source>
        <strain evidence="2">INE</strain>
    </source>
</reference>
<accession>A0A8S0XBN8</accession>
<gene>
    <name evidence="1" type="ORF">DEACI_2113</name>
    <name evidence="2" type="ORF">DEACI_3359</name>
</gene>
<protein>
    <submittedName>
        <fullName evidence="2">Peptidase C1A, papain C-terminal</fullName>
    </submittedName>
</protein>
<name>A0A8S0XBN8_9FIRM</name>
<dbReference type="EMBL" id="LR746496">
    <property type="protein sequence ID" value="CAA7601446.1"/>
    <property type="molecule type" value="Genomic_DNA"/>
</dbReference>
<organism evidence="1">
    <name type="scientific">Acididesulfobacillus acetoxydans</name>
    <dbReference type="NCBI Taxonomy" id="1561005"/>
    <lineage>
        <taxon>Bacteria</taxon>
        <taxon>Bacillati</taxon>
        <taxon>Bacillota</taxon>
        <taxon>Clostridia</taxon>
        <taxon>Eubacteriales</taxon>
        <taxon>Peptococcaceae</taxon>
        <taxon>Acididesulfobacillus</taxon>
    </lineage>
</organism>
<keyword evidence="3" id="KW-1185">Reference proteome</keyword>
<dbReference type="EMBL" id="CDGJ01000096">
    <property type="protein sequence ID" value="CEJ08877.1"/>
    <property type="molecule type" value="Genomic_DNA"/>
</dbReference>